<organism evidence="3 4">
    <name type="scientific">Cimex lectularius</name>
    <name type="common">Bed bug</name>
    <name type="synonym">Acanthia lectularia</name>
    <dbReference type="NCBI Taxonomy" id="79782"/>
    <lineage>
        <taxon>Eukaryota</taxon>
        <taxon>Metazoa</taxon>
        <taxon>Ecdysozoa</taxon>
        <taxon>Arthropoda</taxon>
        <taxon>Hexapoda</taxon>
        <taxon>Insecta</taxon>
        <taxon>Pterygota</taxon>
        <taxon>Neoptera</taxon>
        <taxon>Paraneoptera</taxon>
        <taxon>Hemiptera</taxon>
        <taxon>Heteroptera</taxon>
        <taxon>Panheteroptera</taxon>
        <taxon>Cimicomorpha</taxon>
        <taxon>Cimicidae</taxon>
        <taxon>Cimex</taxon>
    </lineage>
</organism>
<dbReference type="OMA" id="WYEILNI"/>
<dbReference type="Proteomes" id="UP000494040">
    <property type="component" value="Unassembled WGS sequence"/>
</dbReference>
<proteinExistence type="predicted"/>
<keyword evidence="1" id="KW-1133">Transmembrane helix</keyword>
<dbReference type="EnsemblMetazoa" id="XM_014401268.2">
    <property type="protein sequence ID" value="XP_014256754.1"/>
    <property type="gene ID" value="LOC106670710"/>
</dbReference>
<evidence type="ECO:0000256" key="1">
    <source>
        <dbReference type="SAM" id="Phobius"/>
    </source>
</evidence>
<dbReference type="GO" id="GO:0016491">
    <property type="term" value="F:oxidoreductase activity"/>
    <property type="evidence" value="ECO:0007669"/>
    <property type="project" value="InterPro"/>
</dbReference>
<dbReference type="GeneID" id="106670710"/>
<name>A0A8I6TGR7_CIMLE</name>
<dbReference type="InterPro" id="IPR018713">
    <property type="entry name" value="MPAB/Lcp_cat_dom"/>
</dbReference>
<dbReference type="KEGG" id="clec:106670710"/>
<keyword evidence="4" id="KW-1185">Reference proteome</keyword>
<keyword evidence="1" id="KW-0472">Membrane</keyword>
<keyword evidence="1" id="KW-0812">Transmembrane</keyword>
<dbReference type="Pfam" id="PF09995">
    <property type="entry name" value="MPAB_Lcp_cat"/>
    <property type="match status" value="1"/>
</dbReference>
<dbReference type="OrthoDB" id="6361347at2759"/>
<dbReference type="EnsemblMetazoa" id="XM_014401269.2">
    <property type="protein sequence ID" value="XP_014256755.1"/>
    <property type="gene ID" value="LOC106670710"/>
</dbReference>
<dbReference type="PANTHER" id="PTHR37159">
    <property type="entry name" value="GH11867P"/>
    <property type="match status" value="1"/>
</dbReference>
<evidence type="ECO:0000259" key="2">
    <source>
        <dbReference type="Pfam" id="PF09995"/>
    </source>
</evidence>
<dbReference type="RefSeq" id="XP_014256754.1">
    <property type="nucleotide sequence ID" value="XM_014401268.2"/>
</dbReference>
<reference evidence="3" key="1">
    <citation type="submission" date="2022-01" db="UniProtKB">
        <authorList>
            <consortium name="EnsemblMetazoa"/>
        </authorList>
    </citation>
    <scope>IDENTIFICATION</scope>
</reference>
<accession>A0A8I6TGR7</accession>
<sequence>MKEISPTQDRQNGAEVQKTCCSTESDAAAKGAALVEDILENGSHKPLDTSPALLPPWYDHELVLRGQDYFSCNLFNMFVVKLSGLLSLLSIPSILEVLRLTNKSYTPLLAYKRYLQTINQMLTWYQSDLRNPNSQGRHSMEVVRKHHAFASKSYGPITQKDMAVTQFGFVGFAITSYDQLGLPKEQTGLIHLWRVIGHMLGIQDRFNLFRGCDLCTRSACLEMRKRIFGPYVNDPPKHYHTMSKALLDGMWPLVPLMNQAAFVEHTRRLCGLPSKELTLLPFVFLYWQIIIHRLSQIKVVAFVMLPILNFQIWLTLFIQKTVPILAFIAFGKQ</sequence>
<protein>
    <recommendedName>
        <fullName evidence="2">ER-bound oxygenase mpaB/mpaB'/Rubber oxygenase catalytic domain-containing protein</fullName>
    </recommendedName>
</protein>
<feature type="domain" description="ER-bound oxygenase mpaB/mpaB'/Rubber oxygenase catalytic" evidence="2">
    <location>
        <begin position="78"/>
        <end position="279"/>
    </location>
</feature>
<evidence type="ECO:0000313" key="3">
    <source>
        <dbReference type="EnsemblMetazoa" id="XP_014256754.1"/>
    </source>
</evidence>
<dbReference type="RefSeq" id="XP_014256755.1">
    <property type="nucleotide sequence ID" value="XM_014401269.2"/>
</dbReference>
<feature type="transmembrane region" description="Helical" evidence="1">
    <location>
        <begin position="307"/>
        <end position="330"/>
    </location>
</feature>
<dbReference type="PANTHER" id="PTHR37159:SF1">
    <property type="entry name" value="GH11867P"/>
    <property type="match status" value="1"/>
</dbReference>
<dbReference type="AlphaFoldDB" id="A0A8I6TGR7"/>
<evidence type="ECO:0000313" key="4">
    <source>
        <dbReference type="Proteomes" id="UP000494040"/>
    </source>
</evidence>